<reference evidence="11 12" key="1">
    <citation type="submission" date="2020-12" db="EMBL/GenBank/DDBJ databases">
        <title>Effect of drift, selection, and recombination on the evolution of hybrid genomes in Candida yeast pathogens.</title>
        <authorList>
            <person name="Mixao V."/>
            <person name="Ksiezopolska E."/>
            <person name="Saus E."/>
            <person name="Boekhout T."/>
            <person name="Gacser A."/>
            <person name="Gabaldon T."/>
        </authorList>
    </citation>
    <scope>NUCLEOTIDE SEQUENCE [LARGE SCALE GENOMIC DNA]</scope>
    <source>
        <strain evidence="11 12">BP57</strain>
    </source>
</reference>
<name>A0A8H8D8N7_9ASCO</name>
<dbReference type="SUPFAM" id="SSF143026">
    <property type="entry name" value="Kinetochore globular domain"/>
    <property type="match status" value="1"/>
</dbReference>
<keyword evidence="2 9" id="KW-0132">Cell division</keyword>
<comment type="subunit">
    <text evidence="9">Component of the NDC80 complex.</text>
</comment>
<keyword evidence="7 9" id="KW-0131">Cell cycle</keyword>
<evidence type="ECO:0000313" key="12">
    <source>
        <dbReference type="Proteomes" id="UP000669133"/>
    </source>
</evidence>
<evidence type="ECO:0000256" key="3">
    <source>
        <dbReference type="ARBA" id="ARBA00022776"/>
    </source>
</evidence>
<keyword evidence="1 9" id="KW-0158">Chromosome</keyword>
<evidence type="ECO:0000313" key="11">
    <source>
        <dbReference type="EMBL" id="KAG5417293.1"/>
    </source>
</evidence>
<dbReference type="InterPro" id="IPR013252">
    <property type="entry name" value="Ndc80_Spc24"/>
</dbReference>
<keyword evidence="6 9" id="KW-0539">Nucleus</keyword>
<comment type="function">
    <text evidence="9">Acts as a component of the essential kinetochore-associated NDC80 complex, which is required for chromosome segregation and spindle checkpoint activity.</text>
</comment>
<evidence type="ECO:0000256" key="7">
    <source>
        <dbReference type="ARBA" id="ARBA00023306"/>
    </source>
</evidence>
<feature type="coiled-coil region" evidence="10">
    <location>
        <begin position="140"/>
        <end position="167"/>
    </location>
</feature>
<organism evidence="11 12">
    <name type="scientific">Candida metapsilosis</name>
    <dbReference type="NCBI Taxonomy" id="273372"/>
    <lineage>
        <taxon>Eukaryota</taxon>
        <taxon>Fungi</taxon>
        <taxon>Dikarya</taxon>
        <taxon>Ascomycota</taxon>
        <taxon>Saccharomycotina</taxon>
        <taxon>Pichiomycetes</taxon>
        <taxon>Debaryomycetaceae</taxon>
        <taxon>Candida/Lodderomyces clade</taxon>
        <taxon>Candida</taxon>
    </lineage>
</organism>
<dbReference type="EMBL" id="JAEOAQ010000007">
    <property type="protein sequence ID" value="KAG5417293.1"/>
    <property type="molecule type" value="Genomic_DNA"/>
</dbReference>
<dbReference type="Gene3D" id="3.30.160.430">
    <property type="match status" value="1"/>
</dbReference>
<evidence type="ECO:0000256" key="1">
    <source>
        <dbReference type="ARBA" id="ARBA00022454"/>
    </source>
</evidence>
<accession>A0A8H8D8N7</accession>
<evidence type="ECO:0000256" key="2">
    <source>
        <dbReference type="ARBA" id="ARBA00022618"/>
    </source>
</evidence>
<protein>
    <recommendedName>
        <fullName evidence="9">Kinetochore protein Spc24</fullName>
    </recommendedName>
</protein>
<evidence type="ECO:0000256" key="8">
    <source>
        <dbReference type="ARBA" id="ARBA00023328"/>
    </source>
</evidence>
<evidence type="ECO:0000256" key="4">
    <source>
        <dbReference type="ARBA" id="ARBA00022838"/>
    </source>
</evidence>
<gene>
    <name evidence="11" type="ORF">I9W82_004926</name>
</gene>
<keyword evidence="12" id="KW-1185">Reference proteome</keyword>
<dbReference type="GO" id="GO:0000776">
    <property type="term" value="C:kinetochore"/>
    <property type="evidence" value="ECO:0007669"/>
    <property type="project" value="UniProtKB-KW"/>
</dbReference>
<keyword evidence="5 10" id="KW-0175">Coiled coil</keyword>
<dbReference type="InterPro" id="IPR038066">
    <property type="entry name" value="Spc24_Fungi_globular_sf"/>
</dbReference>
<comment type="similarity">
    <text evidence="9">Belongs to the SPC24 family.</text>
</comment>
<dbReference type="GO" id="GO:0051301">
    <property type="term" value="P:cell division"/>
    <property type="evidence" value="ECO:0007669"/>
    <property type="project" value="UniProtKB-UniRule"/>
</dbReference>
<dbReference type="RefSeq" id="XP_067546409.1">
    <property type="nucleotide sequence ID" value="XM_067694049.1"/>
</dbReference>
<feature type="coiled-coil region" evidence="10">
    <location>
        <begin position="45"/>
        <end position="90"/>
    </location>
</feature>
<dbReference type="OrthoDB" id="3344830at2759"/>
<keyword evidence="8 9" id="KW-0137">Centromere</keyword>
<evidence type="ECO:0000256" key="10">
    <source>
        <dbReference type="SAM" id="Coils"/>
    </source>
</evidence>
<dbReference type="GO" id="GO:0005634">
    <property type="term" value="C:nucleus"/>
    <property type="evidence" value="ECO:0007669"/>
    <property type="project" value="UniProtKB-SubCell"/>
</dbReference>
<evidence type="ECO:0000256" key="5">
    <source>
        <dbReference type="ARBA" id="ARBA00023054"/>
    </source>
</evidence>
<dbReference type="AlphaFoldDB" id="A0A8H8D8N7"/>
<comment type="caution">
    <text evidence="11">The sequence shown here is derived from an EMBL/GenBank/DDBJ whole genome shotgun (WGS) entry which is preliminary data.</text>
</comment>
<comment type="subcellular location">
    <subcellularLocation>
        <location evidence="9">Nucleus</location>
    </subcellularLocation>
    <subcellularLocation>
        <location evidence="9">Chromosome</location>
        <location evidence="9">Centromere</location>
        <location evidence="9">Kinetochore</location>
    </subcellularLocation>
</comment>
<dbReference type="Proteomes" id="UP000669133">
    <property type="component" value="Unassembled WGS sequence"/>
</dbReference>
<evidence type="ECO:0000256" key="6">
    <source>
        <dbReference type="ARBA" id="ARBA00023242"/>
    </source>
</evidence>
<proteinExistence type="inferred from homology"/>
<evidence type="ECO:0000256" key="9">
    <source>
        <dbReference type="RuleBase" id="RU368011"/>
    </source>
</evidence>
<keyword evidence="4 9" id="KW-0995">Kinetochore</keyword>
<keyword evidence="3 9" id="KW-0498">Mitosis</keyword>
<dbReference type="GeneID" id="93653555"/>
<dbReference type="Pfam" id="PF08286">
    <property type="entry name" value="Spc24"/>
    <property type="match status" value="1"/>
</dbReference>
<sequence length="265" mass="30271">MSVTSEPQQLQMEVEDTAADQSLDASNAIQKLIDELEEGDILVMADEIEASIARAQERREKELAEIDKSNDELRQELERKKEHLRAITKINDAKVALIEINSAISNYQFSPIDKSQDLLEVIRTRNSELYNLKLDITQENSDLRDSLSSLIQKRTKLQNELNELTEKLENPEPKQNVDPEKLRAYDLALLKINFYRNLGIRIDPFKKQDSIGDAGATQDFETIDFSDDPEHVVIVQRGDGQVKTMPVGLSCPEETVSRFIWENID</sequence>